<dbReference type="InterPro" id="IPR001597">
    <property type="entry name" value="ArAA_b-elim_lyase/Thr_aldolase"/>
</dbReference>
<organism evidence="5 6">
    <name type="scientific">Acidiferrimicrobium australe</name>
    <dbReference type="NCBI Taxonomy" id="2664430"/>
    <lineage>
        <taxon>Bacteria</taxon>
        <taxon>Bacillati</taxon>
        <taxon>Actinomycetota</taxon>
        <taxon>Acidimicrobiia</taxon>
        <taxon>Acidimicrobiales</taxon>
        <taxon>Acidimicrobiaceae</taxon>
        <taxon>Acidiferrimicrobium</taxon>
    </lineage>
</organism>
<evidence type="ECO:0000313" key="6">
    <source>
        <dbReference type="Proteomes" id="UP000437736"/>
    </source>
</evidence>
<dbReference type="InterPro" id="IPR015422">
    <property type="entry name" value="PyrdxlP-dep_Trfase_small"/>
</dbReference>
<dbReference type="Gene3D" id="3.90.1150.10">
    <property type="entry name" value="Aspartate Aminotransferase, domain 1"/>
    <property type="match status" value="1"/>
</dbReference>
<keyword evidence="3" id="KW-0663">Pyridoxal phosphate</keyword>
<sequence length="354" mass="37073">MTDDAQHPDGAFASDNYAGAHPEVLAAIADANVGHAGAYGADAWTARLGDVVRRHFGEQAAVYPVFNGTGANVVALQALLPKWGAVVCAEGAHIATDEGGAPERVAAIKLLTVPTADGKLTPELVDRQAWGFGDEHRAQPAVVSLTQSSEVGTVYTLAELRALTGHAHELGLRVHVDGARLANAAASLGCSLRELTTDVGVDAVSLGGTKNGGLFAEAVVVLDPDAAPGIPYLRKMDTQLASKMRFLSAQLLALYEGDLWLRSARQANAMASRLAAGLAAVPGVRLAQPVEANGVFAAVPAAVAAAVRREYHFYDWDRSRAEVRLMCAWDTTEAAVDALLDAFRRAADQQLPVG</sequence>
<reference evidence="5 6" key="1">
    <citation type="submission" date="2019-11" db="EMBL/GenBank/DDBJ databases">
        <title>Acidiferrimicrobium australis gen. nov., sp. nov., an acidophilic and obligately heterotrophic, member of the Actinobacteria that catalyses dissimilatory oxido- reduction of iron isolated from metal-rich acidic water in Chile.</title>
        <authorList>
            <person name="Gonzalez D."/>
            <person name="Huber K."/>
            <person name="Hedrich S."/>
            <person name="Rojas-Villalobos C."/>
            <person name="Quatrini R."/>
            <person name="Dinamarca M.A."/>
            <person name="Schwarz A."/>
            <person name="Canales C."/>
            <person name="Nancucheo I."/>
        </authorList>
    </citation>
    <scope>NUCLEOTIDE SEQUENCE [LARGE SCALE GENOMIC DNA]</scope>
    <source>
        <strain evidence="5 6">USS-CCA1</strain>
    </source>
</reference>
<dbReference type="PANTHER" id="PTHR48097:SF5">
    <property type="entry name" value="LOW SPECIFICITY L-THREONINE ALDOLASE"/>
    <property type="match status" value="1"/>
</dbReference>
<evidence type="ECO:0000259" key="4">
    <source>
        <dbReference type="Pfam" id="PF01212"/>
    </source>
</evidence>
<evidence type="ECO:0000256" key="2">
    <source>
        <dbReference type="ARBA" id="ARBA00006966"/>
    </source>
</evidence>
<gene>
    <name evidence="5" type="ORF">GHK86_03085</name>
</gene>
<keyword evidence="6" id="KW-1185">Reference proteome</keyword>
<proteinExistence type="inferred from homology"/>
<dbReference type="CDD" id="cd06502">
    <property type="entry name" value="TA_like"/>
    <property type="match status" value="1"/>
</dbReference>
<dbReference type="EMBL" id="WJHE01000122">
    <property type="protein sequence ID" value="MST31713.1"/>
    <property type="molecule type" value="Genomic_DNA"/>
</dbReference>
<dbReference type="PANTHER" id="PTHR48097">
    <property type="entry name" value="L-THREONINE ALDOLASE-RELATED"/>
    <property type="match status" value="1"/>
</dbReference>
<evidence type="ECO:0000313" key="5">
    <source>
        <dbReference type="EMBL" id="MST31713.1"/>
    </source>
</evidence>
<dbReference type="Pfam" id="PF01212">
    <property type="entry name" value="Beta_elim_lyase"/>
    <property type="match status" value="1"/>
</dbReference>
<comment type="caution">
    <text evidence="5">The sequence shown here is derived from an EMBL/GenBank/DDBJ whole genome shotgun (WGS) entry which is preliminary data.</text>
</comment>
<protein>
    <submittedName>
        <fullName evidence="5">Threonine aldolase</fullName>
    </submittedName>
</protein>
<dbReference type="SUPFAM" id="SSF53383">
    <property type="entry name" value="PLP-dependent transferases"/>
    <property type="match status" value="1"/>
</dbReference>
<accession>A0ABW9QPU2</accession>
<feature type="domain" description="Aromatic amino acid beta-eliminating lyase/threonine aldolase" evidence="4">
    <location>
        <begin position="12"/>
        <end position="299"/>
    </location>
</feature>
<evidence type="ECO:0000256" key="3">
    <source>
        <dbReference type="ARBA" id="ARBA00022898"/>
    </source>
</evidence>
<evidence type="ECO:0000256" key="1">
    <source>
        <dbReference type="ARBA" id="ARBA00001933"/>
    </source>
</evidence>
<comment type="similarity">
    <text evidence="2">Belongs to the threonine aldolase family.</text>
</comment>
<dbReference type="Proteomes" id="UP000437736">
    <property type="component" value="Unassembled WGS sequence"/>
</dbReference>
<dbReference type="InterPro" id="IPR015421">
    <property type="entry name" value="PyrdxlP-dep_Trfase_major"/>
</dbReference>
<dbReference type="InterPro" id="IPR015424">
    <property type="entry name" value="PyrdxlP-dep_Trfase"/>
</dbReference>
<name>A0ABW9QPU2_9ACTN</name>
<comment type="cofactor">
    <cofactor evidence="1">
        <name>pyridoxal 5'-phosphate</name>
        <dbReference type="ChEBI" id="CHEBI:597326"/>
    </cofactor>
</comment>
<dbReference type="Gene3D" id="3.40.640.10">
    <property type="entry name" value="Type I PLP-dependent aspartate aminotransferase-like (Major domain)"/>
    <property type="match status" value="1"/>
</dbReference>